<feature type="domain" description="Methyltransferase" evidence="2">
    <location>
        <begin position="55"/>
        <end position="151"/>
    </location>
</feature>
<dbReference type="GO" id="GO:0016740">
    <property type="term" value="F:transferase activity"/>
    <property type="evidence" value="ECO:0007669"/>
    <property type="project" value="UniProtKB-KW"/>
</dbReference>
<gene>
    <name evidence="3" type="ORF">METZ01_LOCUS310969</name>
</gene>
<dbReference type="Pfam" id="PF13649">
    <property type="entry name" value="Methyltransf_25"/>
    <property type="match status" value="1"/>
</dbReference>
<keyword evidence="1" id="KW-0808">Transferase</keyword>
<dbReference type="Gene3D" id="3.40.50.150">
    <property type="entry name" value="Vaccinia Virus protein VP39"/>
    <property type="match status" value="1"/>
</dbReference>
<organism evidence="3">
    <name type="scientific">marine metagenome</name>
    <dbReference type="NCBI Taxonomy" id="408172"/>
    <lineage>
        <taxon>unclassified sequences</taxon>
        <taxon>metagenomes</taxon>
        <taxon>ecological metagenomes</taxon>
    </lineage>
</organism>
<dbReference type="AlphaFoldDB" id="A0A382NCR6"/>
<evidence type="ECO:0000256" key="1">
    <source>
        <dbReference type="ARBA" id="ARBA00022679"/>
    </source>
</evidence>
<protein>
    <recommendedName>
        <fullName evidence="2">Methyltransferase domain-containing protein</fullName>
    </recommendedName>
</protein>
<dbReference type="InterPro" id="IPR029063">
    <property type="entry name" value="SAM-dependent_MTases_sf"/>
</dbReference>
<evidence type="ECO:0000259" key="2">
    <source>
        <dbReference type="Pfam" id="PF13649"/>
    </source>
</evidence>
<accession>A0A382NCR6</accession>
<name>A0A382NCR6_9ZZZZ</name>
<reference evidence="3" key="1">
    <citation type="submission" date="2018-05" db="EMBL/GenBank/DDBJ databases">
        <authorList>
            <person name="Lanie J.A."/>
            <person name="Ng W.-L."/>
            <person name="Kazmierczak K.M."/>
            <person name="Andrzejewski T.M."/>
            <person name="Davidsen T.M."/>
            <person name="Wayne K.J."/>
            <person name="Tettelin H."/>
            <person name="Glass J.I."/>
            <person name="Rusch D."/>
            <person name="Podicherti R."/>
            <person name="Tsui H.-C.T."/>
            <person name="Winkler M.E."/>
        </authorList>
    </citation>
    <scope>NUCLEOTIDE SEQUENCE</scope>
</reference>
<dbReference type="SUPFAM" id="SSF53335">
    <property type="entry name" value="S-adenosyl-L-methionine-dependent methyltransferases"/>
    <property type="match status" value="1"/>
</dbReference>
<dbReference type="EMBL" id="UINC01099102">
    <property type="protein sequence ID" value="SVC58115.1"/>
    <property type="molecule type" value="Genomic_DNA"/>
</dbReference>
<dbReference type="PANTHER" id="PTHR43861">
    <property type="entry name" value="TRANS-ACONITATE 2-METHYLTRANSFERASE-RELATED"/>
    <property type="match status" value="1"/>
</dbReference>
<sequence length="228" mass="26496">MQKVAYQDAANNSTYDTDKKNDFVVGSYDKQNKWEDYDKYLMKYIDESFQEKIALDFACGPGRNIVKYNKWFKRIDGCDISENNINNAKENLTYHKIPLPNLYVTNGNDLGMEQENYYDFIFSSIAMQHICVHKIRYSILTCMYKALKKGGRISIQMAFGTFRENSVGYYENHFDAMGTNGSYDTRVEDPNEIKKDLDNIGFKGFEYWIRPAGPGDADTNWIFFTASK</sequence>
<proteinExistence type="predicted"/>
<evidence type="ECO:0000313" key="3">
    <source>
        <dbReference type="EMBL" id="SVC58115.1"/>
    </source>
</evidence>
<dbReference type="CDD" id="cd02440">
    <property type="entry name" value="AdoMet_MTases"/>
    <property type="match status" value="1"/>
</dbReference>
<dbReference type="InterPro" id="IPR041698">
    <property type="entry name" value="Methyltransf_25"/>
</dbReference>